<feature type="domain" description="Helix-turn-helix" evidence="1">
    <location>
        <begin position="97"/>
        <end position="149"/>
    </location>
</feature>
<dbReference type="EMBL" id="CP036268">
    <property type="protein sequence ID" value="QDT39763.1"/>
    <property type="molecule type" value="Genomic_DNA"/>
</dbReference>
<dbReference type="KEGG" id="svp:Pan189_41730"/>
<protein>
    <submittedName>
        <fullName evidence="2">Helix-turn-helix domain protein</fullName>
    </submittedName>
</protein>
<proteinExistence type="predicted"/>
<dbReference type="AlphaFoldDB" id="A0A517R7F2"/>
<evidence type="ECO:0000259" key="1">
    <source>
        <dbReference type="Pfam" id="PF12728"/>
    </source>
</evidence>
<dbReference type="OrthoDB" id="5524782at2"/>
<organism evidence="2 3">
    <name type="scientific">Stratiformator vulcanicus</name>
    <dbReference type="NCBI Taxonomy" id="2527980"/>
    <lineage>
        <taxon>Bacteria</taxon>
        <taxon>Pseudomonadati</taxon>
        <taxon>Planctomycetota</taxon>
        <taxon>Planctomycetia</taxon>
        <taxon>Planctomycetales</taxon>
        <taxon>Planctomycetaceae</taxon>
        <taxon>Stratiformator</taxon>
    </lineage>
</organism>
<accession>A0A517R7F2</accession>
<sequence length="173" mass="19820">MKISTSICYTEAKTGRTLREFSEDEWITRIAVGDQVEFGDHLWTVTRRQWVILKLKPNPDVCLQLHVSEDERNTEEHVGFANSPIESPSTAKGQRISTKKVAKRLGVTPEKVRVLIRSGELRAIDISDRGGTGKPRYRILVSDIEKFEQDRQVVKRPKNIAPKRTKKGVTEFY</sequence>
<dbReference type="Proteomes" id="UP000317318">
    <property type="component" value="Chromosome"/>
</dbReference>
<keyword evidence="3" id="KW-1185">Reference proteome</keyword>
<dbReference type="InterPro" id="IPR041657">
    <property type="entry name" value="HTH_17"/>
</dbReference>
<evidence type="ECO:0000313" key="3">
    <source>
        <dbReference type="Proteomes" id="UP000317318"/>
    </source>
</evidence>
<reference evidence="2 3" key="1">
    <citation type="submission" date="2019-02" db="EMBL/GenBank/DDBJ databases">
        <title>Deep-cultivation of Planctomycetes and their phenomic and genomic characterization uncovers novel biology.</title>
        <authorList>
            <person name="Wiegand S."/>
            <person name="Jogler M."/>
            <person name="Boedeker C."/>
            <person name="Pinto D."/>
            <person name="Vollmers J."/>
            <person name="Rivas-Marin E."/>
            <person name="Kohn T."/>
            <person name="Peeters S.H."/>
            <person name="Heuer A."/>
            <person name="Rast P."/>
            <person name="Oberbeckmann S."/>
            <person name="Bunk B."/>
            <person name="Jeske O."/>
            <person name="Meyerdierks A."/>
            <person name="Storesund J.E."/>
            <person name="Kallscheuer N."/>
            <person name="Luecker S."/>
            <person name="Lage O.M."/>
            <person name="Pohl T."/>
            <person name="Merkel B.J."/>
            <person name="Hornburger P."/>
            <person name="Mueller R.-W."/>
            <person name="Bruemmer F."/>
            <person name="Labrenz M."/>
            <person name="Spormann A.M."/>
            <person name="Op den Camp H."/>
            <person name="Overmann J."/>
            <person name="Amann R."/>
            <person name="Jetten M.S.M."/>
            <person name="Mascher T."/>
            <person name="Medema M.H."/>
            <person name="Devos D.P."/>
            <person name="Kaster A.-K."/>
            <person name="Ovreas L."/>
            <person name="Rohde M."/>
            <person name="Galperin M.Y."/>
            <person name="Jogler C."/>
        </authorList>
    </citation>
    <scope>NUCLEOTIDE SEQUENCE [LARGE SCALE GENOMIC DNA]</scope>
    <source>
        <strain evidence="2 3">Pan189</strain>
    </source>
</reference>
<dbReference type="RefSeq" id="WP_145365881.1">
    <property type="nucleotide sequence ID" value="NZ_CP036268.1"/>
</dbReference>
<dbReference type="Pfam" id="PF12728">
    <property type="entry name" value="HTH_17"/>
    <property type="match status" value="1"/>
</dbReference>
<gene>
    <name evidence="2" type="ORF">Pan189_41730</name>
</gene>
<evidence type="ECO:0000313" key="2">
    <source>
        <dbReference type="EMBL" id="QDT39763.1"/>
    </source>
</evidence>
<name>A0A517R7F2_9PLAN</name>